<dbReference type="SUPFAM" id="SSF47384">
    <property type="entry name" value="Homodimeric domain of signal transducing histidine kinase"/>
    <property type="match status" value="1"/>
</dbReference>
<dbReference type="SMART" id="SM00387">
    <property type="entry name" value="HATPase_c"/>
    <property type="match status" value="1"/>
</dbReference>
<dbReference type="InterPro" id="IPR005467">
    <property type="entry name" value="His_kinase_dom"/>
</dbReference>
<gene>
    <name evidence="10" type="ORF">E0F98_09075</name>
</gene>
<evidence type="ECO:0000256" key="6">
    <source>
        <dbReference type="ARBA" id="ARBA00022777"/>
    </source>
</evidence>
<keyword evidence="8" id="KW-0902">Two-component regulatory system</keyword>
<evidence type="ECO:0000256" key="8">
    <source>
        <dbReference type="ARBA" id="ARBA00023012"/>
    </source>
</evidence>
<dbReference type="PROSITE" id="PS50109">
    <property type="entry name" value="HIS_KIN"/>
    <property type="match status" value="1"/>
</dbReference>
<dbReference type="EMBL" id="SMFO01000005">
    <property type="protein sequence ID" value="TDE04097.1"/>
    <property type="molecule type" value="Genomic_DNA"/>
</dbReference>
<evidence type="ECO:0000256" key="5">
    <source>
        <dbReference type="ARBA" id="ARBA00022741"/>
    </source>
</evidence>
<dbReference type="GO" id="GO:0005524">
    <property type="term" value="F:ATP binding"/>
    <property type="evidence" value="ECO:0007669"/>
    <property type="project" value="UniProtKB-KW"/>
</dbReference>
<dbReference type="GO" id="GO:0000155">
    <property type="term" value="F:phosphorelay sensor kinase activity"/>
    <property type="evidence" value="ECO:0007669"/>
    <property type="project" value="InterPro"/>
</dbReference>
<keyword evidence="11" id="KW-1185">Reference proteome</keyword>
<organism evidence="10 11">
    <name type="scientific">Flavobacterium hiemivividum</name>
    <dbReference type="NCBI Taxonomy" id="2541734"/>
    <lineage>
        <taxon>Bacteria</taxon>
        <taxon>Pseudomonadati</taxon>
        <taxon>Bacteroidota</taxon>
        <taxon>Flavobacteriia</taxon>
        <taxon>Flavobacteriales</taxon>
        <taxon>Flavobacteriaceae</taxon>
        <taxon>Flavobacterium</taxon>
    </lineage>
</organism>
<reference evidence="10 11" key="1">
    <citation type="submission" date="2019-03" db="EMBL/GenBank/DDBJ databases">
        <title>Flavobacterium TSA-D2 sp. nov., isolated from arctic soil.</title>
        <authorList>
            <person name="Chaudhary D.K."/>
        </authorList>
    </citation>
    <scope>NUCLEOTIDE SEQUENCE [LARGE SCALE GENOMIC DNA]</scope>
    <source>
        <strain evidence="10 11">TSA-D2</strain>
    </source>
</reference>
<dbReference type="InterPro" id="IPR036890">
    <property type="entry name" value="HATPase_C_sf"/>
</dbReference>
<dbReference type="SUPFAM" id="SSF55874">
    <property type="entry name" value="ATPase domain of HSP90 chaperone/DNA topoisomerase II/histidine kinase"/>
    <property type="match status" value="1"/>
</dbReference>
<evidence type="ECO:0000256" key="1">
    <source>
        <dbReference type="ARBA" id="ARBA00000085"/>
    </source>
</evidence>
<dbReference type="Proteomes" id="UP000294597">
    <property type="component" value="Unassembled WGS sequence"/>
</dbReference>
<evidence type="ECO:0000313" key="11">
    <source>
        <dbReference type="Proteomes" id="UP000294597"/>
    </source>
</evidence>
<keyword evidence="3" id="KW-0597">Phosphoprotein</keyword>
<dbReference type="InterPro" id="IPR036097">
    <property type="entry name" value="HisK_dim/P_sf"/>
</dbReference>
<dbReference type="SMART" id="SM00388">
    <property type="entry name" value="HisKA"/>
    <property type="match status" value="1"/>
</dbReference>
<keyword evidence="6" id="KW-0418">Kinase</keyword>
<name>A0A4R5CWI7_9FLAO</name>
<evidence type="ECO:0000256" key="4">
    <source>
        <dbReference type="ARBA" id="ARBA00022679"/>
    </source>
</evidence>
<evidence type="ECO:0000313" key="10">
    <source>
        <dbReference type="EMBL" id="TDE04097.1"/>
    </source>
</evidence>
<evidence type="ECO:0000256" key="2">
    <source>
        <dbReference type="ARBA" id="ARBA00012438"/>
    </source>
</evidence>
<dbReference type="PRINTS" id="PR00344">
    <property type="entry name" value="BCTRLSENSOR"/>
</dbReference>
<evidence type="ECO:0000256" key="3">
    <source>
        <dbReference type="ARBA" id="ARBA00022553"/>
    </source>
</evidence>
<dbReference type="CDD" id="cd00082">
    <property type="entry name" value="HisKA"/>
    <property type="match status" value="1"/>
</dbReference>
<dbReference type="InterPro" id="IPR003661">
    <property type="entry name" value="HisK_dim/P_dom"/>
</dbReference>
<keyword evidence="7" id="KW-0067">ATP-binding</keyword>
<sequence>MMNSTISTEELLQERIKELSCLYEVSAIISAHQGSLSTTLDKICLVLKQAWRFSEHALIELQLESYYFTTSIIPENTVFQNSAIIIFDEDRGFVKVHYPSDQFTEKHFLADEEKLLNKVASDVGVLYERHLNKGKEELLKRSVERVDRLSILGEITAGIAHELNTPLGNILGFAEFIRDRTVEKQSQLDSAKIIKAAIYSREVVKKLMFFSCEMPQNMKFVEIVPIVSDALSLLGPNFSKAEISYEVDFKELQLEAQLDPIQLTQVLFNILINAIYVSPKNTVIKVSVYSDNSSFFIEIADQGPGVDAALKTKIFEPFFTTKPIGEGSGLGLSVVHGIVKSHKGDIRTFDNSPKGTVVQVQLPLKMS</sequence>
<dbReference type="Pfam" id="PF02518">
    <property type="entry name" value="HATPase_c"/>
    <property type="match status" value="1"/>
</dbReference>
<dbReference type="PANTHER" id="PTHR43065:SF10">
    <property type="entry name" value="PEROXIDE STRESS-ACTIVATED HISTIDINE KINASE MAK3"/>
    <property type="match status" value="1"/>
</dbReference>
<keyword evidence="5" id="KW-0547">Nucleotide-binding</keyword>
<dbReference type="Pfam" id="PF00512">
    <property type="entry name" value="HisKA"/>
    <property type="match status" value="1"/>
</dbReference>
<dbReference type="InterPro" id="IPR004358">
    <property type="entry name" value="Sig_transdc_His_kin-like_C"/>
</dbReference>
<feature type="domain" description="Histidine kinase" evidence="9">
    <location>
        <begin position="158"/>
        <end position="366"/>
    </location>
</feature>
<dbReference type="InterPro" id="IPR003594">
    <property type="entry name" value="HATPase_dom"/>
</dbReference>
<comment type="caution">
    <text evidence="10">The sequence shown here is derived from an EMBL/GenBank/DDBJ whole genome shotgun (WGS) entry which is preliminary data.</text>
</comment>
<accession>A0A4R5CWI7</accession>
<dbReference type="EC" id="2.7.13.3" evidence="2"/>
<evidence type="ECO:0000259" key="9">
    <source>
        <dbReference type="PROSITE" id="PS50109"/>
    </source>
</evidence>
<proteinExistence type="predicted"/>
<dbReference type="PANTHER" id="PTHR43065">
    <property type="entry name" value="SENSOR HISTIDINE KINASE"/>
    <property type="match status" value="1"/>
</dbReference>
<dbReference type="Gene3D" id="1.10.287.130">
    <property type="match status" value="1"/>
</dbReference>
<dbReference type="Gene3D" id="3.30.565.10">
    <property type="entry name" value="Histidine kinase-like ATPase, C-terminal domain"/>
    <property type="match status" value="1"/>
</dbReference>
<keyword evidence="4" id="KW-0808">Transferase</keyword>
<protein>
    <recommendedName>
        <fullName evidence="2">histidine kinase</fullName>
        <ecNumber evidence="2">2.7.13.3</ecNumber>
    </recommendedName>
</protein>
<evidence type="ECO:0000256" key="7">
    <source>
        <dbReference type="ARBA" id="ARBA00022840"/>
    </source>
</evidence>
<dbReference type="AlphaFoldDB" id="A0A4R5CWI7"/>
<comment type="catalytic activity">
    <reaction evidence="1">
        <text>ATP + protein L-histidine = ADP + protein N-phospho-L-histidine.</text>
        <dbReference type="EC" id="2.7.13.3"/>
    </reaction>
</comment>